<dbReference type="HAMAP" id="MF_00503">
    <property type="entry name" value="Ribosomal_bL9"/>
    <property type="match status" value="1"/>
</dbReference>
<comment type="function">
    <text evidence="7">Binds to the 23S rRNA.</text>
</comment>
<dbReference type="InterPro" id="IPR000244">
    <property type="entry name" value="Ribosomal_bL9"/>
</dbReference>
<keyword evidence="3 7" id="KW-0694">RNA-binding</keyword>
<evidence type="ECO:0000256" key="6">
    <source>
        <dbReference type="ARBA" id="ARBA00035292"/>
    </source>
</evidence>
<keyword evidence="5 7" id="KW-0687">Ribonucleoprotein</keyword>
<accession>A0A2H0R6Q1</accession>
<dbReference type="GO" id="GO:0006412">
    <property type="term" value="P:translation"/>
    <property type="evidence" value="ECO:0007669"/>
    <property type="project" value="UniProtKB-UniRule"/>
</dbReference>
<keyword evidence="4 7" id="KW-0689">Ribosomal protein</keyword>
<evidence type="ECO:0000256" key="3">
    <source>
        <dbReference type="ARBA" id="ARBA00022884"/>
    </source>
</evidence>
<name>A0A2H0R6Q1_9BACT</name>
<evidence type="ECO:0000256" key="5">
    <source>
        <dbReference type="ARBA" id="ARBA00023274"/>
    </source>
</evidence>
<dbReference type="GO" id="GO:0005840">
    <property type="term" value="C:ribosome"/>
    <property type="evidence" value="ECO:0007669"/>
    <property type="project" value="UniProtKB-KW"/>
</dbReference>
<evidence type="ECO:0000256" key="4">
    <source>
        <dbReference type="ARBA" id="ARBA00022980"/>
    </source>
</evidence>
<dbReference type="GO" id="GO:0003735">
    <property type="term" value="F:structural constituent of ribosome"/>
    <property type="evidence" value="ECO:0007669"/>
    <property type="project" value="InterPro"/>
</dbReference>
<reference evidence="10 11" key="1">
    <citation type="submission" date="2017-09" db="EMBL/GenBank/DDBJ databases">
        <title>Depth-based differentiation of microbial function through sediment-hosted aquifers and enrichment of novel symbionts in the deep terrestrial subsurface.</title>
        <authorList>
            <person name="Probst A.J."/>
            <person name="Ladd B."/>
            <person name="Jarett J.K."/>
            <person name="Geller-Mcgrath D.E."/>
            <person name="Sieber C.M."/>
            <person name="Emerson J.B."/>
            <person name="Anantharaman K."/>
            <person name="Thomas B.C."/>
            <person name="Malmstrom R."/>
            <person name="Stieglmeier M."/>
            <person name="Klingl A."/>
            <person name="Woyke T."/>
            <person name="Ryan C.M."/>
            <person name="Banfield J.F."/>
        </authorList>
    </citation>
    <scope>NUCLEOTIDE SEQUENCE [LARGE SCALE GENOMIC DNA]</scope>
    <source>
        <strain evidence="10">CG10_big_fil_rev_8_21_14_0_10_46_23</strain>
    </source>
</reference>
<keyword evidence="2 7" id="KW-0699">rRNA-binding</keyword>
<dbReference type="Pfam" id="PF03948">
    <property type="entry name" value="Ribosomal_L9_C"/>
    <property type="match status" value="1"/>
</dbReference>
<evidence type="ECO:0000256" key="1">
    <source>
        <dbReference type="ARBA" id="ARBA00010605"/>
    </source>
</evidence>
<dbReference type="InterPro" id="IPR036935">
    <property type="entry name" value="Ribosomal_bL9_N_sf"/>
</dbReference>
<evidence type="ECO:0000256" key="7">
    <source>
        <dbReference type="HAMAP-Rule" id="MF_00503"/>
    </source>
</evidence>
<dbReference type="EMBL" id="PCXO01000005">
    <property type="protein sequence ID" value="PIR41505.1"/>
    <property type="molecule type" value="Genomic_DNA"/>
</dbReference>
<evidence type="ECO:0000313" key="10">
    <source>
        <dbReference type="EMBL" id="PIR41505.1"/>
    </source>
</evidence>
<gene>
    <name evidence="7 10" type="primary">rplI</name>
    <name evidence="10" type="ORF">COV31_01380</name>
</gene>
<proteinExistence type="inferred from homology"/>
<dbReference type="PANTHER" id="PTHR21368">
    <property type="entry name" value="50S RIBOSOMAL PROTEIN L9"/>
    <property type="match status" value="1"/>
</dbReference>
<evidence type="ECO:0000313" key="11">
    <source>
        <dbReference type="Proteomes" id="UP000230232"/>
    </source>
</evidence>
<organism evidence="10 11">
    <name type="scientific">Candidatus Yanofskybacteria bacterium CG10_big_fil_rev_8_21_14_0_10_46_23</name>
    <dbReference type="NCBI Taxonomy" id="1975098"/>
    <lineage>
        <taxon>Bacteria</taxon>
        <taxon>Candidatus Yanofskyibacteriota</taxon>
    </lineage>
</organism>
<dbReference type="Proteomes" id="UP000230232">
    <property type="component" value="Unassembled WGS sequence"/>
</dbReference>
<feature type="domain" description="Ribosomal protein L9" evidence="8">
    <location>
        <begin position="3"/>
        <end position="47"/>
    </location>
</feature>
<dbReference type="GO" id="GO:1990904">
    <property type="term" value="C:ribonucleoprotein complex"/>
    <property type="evidence" value="ECO:0007669"/>
    <property type="project" value="UniProtKB-KW"/>
</dbReference>
<dbReference type="GO" id="GO:0019843">
    <property type="term" value="F:rRNA binding"/>
    <property type="evidence" value="ECO:0007669"/>
    <property type="project" value="UniProtKB-UniRule"/>
</dbReference>
<evidence type="ECO:0000259" key="8">
    <source>
        <dbReference type="Pfam" id="PF01281"/>
    </source>
</evidence>
<dbReference type="AlphaFoldDB" id="A0A2H0R6Q1"/>
<feature type="domain" description="Large ribosomal subunit protein bL9 C-terminal" evidence="9">
    <location>
        <begin position="67"/>
        <end position="146"/>
    </location>
</feature>
<sequence>MAKVIFLENIKNVAKIGDVKEVASGYARNFLFPRNLAEKATPKALEKVATLKKKQGEVFEKEAAQNKIIAQKLSEAVFQIHRLANEEGTLYDGLDPAELSAYLKKEGYAIEPEMIILERPIKTLGQSTFEVELDKDSKIVVKIDVQPEE</sequence>
<dbReference type="Gene3D" id="3.10.430.100">
    <property type="entry name" value="Ribosomal protein L9, C-terminal domain"/>
    <property type="match status" value="1"/>
</dbReference>
<dbReference type="SUPFAM" id="SSF55653">
    <property type="entry name" value="Ribosomal protein L9 C-domain"/>
    <property type="match status" value="1"/>
</dbReference>
<comment type="caution">
    <text evidence="10">The sequence shown here is derived from an EMBL/GenBank/DDBJ whole genome shotgun (WGS) entry which is preliminary data.</text>
</comment>
<dbReference type="InterPro" id="IPR009027">
    <property type="entry name" value="Ribosomal_bL9/RNase_H1_N"/>
</dbReference>
<comment type="similarity">
    <text evidence="1 7">Belongs to the bacterial ribosomal protein bL9 family.</text>
</comment>
<evidence type="ECO:0000259" key="9">
    <source>
        <dbReference type="Pfam" id="PF03948"/>
    </source>
</evidence>
<dbReference type="SUPFAM" id="SSF55658">
    <property type="entry name" value="L9 N-domain-like"/>
    <property type="match status" value="1"/>
</dbReference>
<dbReference type="InterPro" id="IPR036791">
    <property type="entry name" value="Ribosomal_bL9_C_sf"/>
</dbReference>
<dbReference type="InterPro" id="IPR020594">
    <property type="entry name" value="Ribosomal_bL9_bac/chp"/>
</dbReference>
<evidence type="ECO:0000256" key="2">
    <source>
        <dbReference type="ARBA" id="ARBA00022730"/>
    </source>
</evidence>
<dbReference type="NCBIfam" id="TIGR00158">
    <property type="entry name" value="L9"/>
    <property type="match status" value="1"/>
</dbReference>
<dbReference type="Gene3D" id="3.40.5.10">
    <property type="entry name" value="Ribosomal protein L9, N-terminal domain"/>
    <property type="match status" value="1"/>
</dbReference>
<dbReference type="InterPro" id="IPR020070">
    <property type="entry name" value="Ribosomal_bL9_N"/>
</dbReference>
<dbReference type="InterPro" id="IPR020069">
    <property type="entry name" value="Ribosomal_bL9_C"/>
</dbReference>
<protein>
    <recommendedName>
        <fullName evidence="6 7">Large ribosomal subunit protein bL9</fullName>
    </recommendedName>
</protein>
<dbReference type="Pfam" id="PF01281">
    <property type="entry name" value="Ribosomal_L9_N"/>
    <property type="match status" value="1"/>
</dbReference>